<dbReference type="EMBL" id="JAGYWB010000003">
    <property type="protein sequence ID" value="KAI0526849.1"/>
    <property type="molecule type" value="Genomic_DNA"/>
</dbReference>
<accession>A0A8T3C3V6</accession>
<dbReference type="Proteomes" id="UP000829196">
    <property type="component" value="Unassembled WGS sequence"/>
</dbReference>
<keyword evidence="2" id="KW-1185">Reference proteome</keyword>
<dbReference type="AlphaFoldDB" id="A0A8T3C3V6"/>
<gene>
    <name evidence="1" type="ORF">KFK09_002441</name>
</gene>
<organism evidence="1 2">
    <name type="scientific">Dendrobium nobile</name>
    <name type="common">Orchid</name>
    <dbReference type="NCBI Taxonomy" id="94219"/>
    <lineage>
        <taxon>Eukaryota</taxon>
        <taxon>Viridiplantae</taxon>
        <taxon>Streptophyta</taxon>
        <taxon>Embryophyta</taxon>
        <taxon>Tracheophyta</taxon>
        <taxon>Spermatophyta</taxon>
        <taxon>Magnoliopsida</taxon>
        <taxon>Liliopsida</taxon>
        <taxon>Asparagales</taxon>
        <taxon>Orchidaceae</taxon>
        <taxon>Epidendroideae</taxon>
        <taxon>Malaxideae</taxon>
        <taxon>Dendrobiinae</taxon>
        <taxon>Dendrobium</taxon>
    </lineage>
</organism>
<sequence length="131" mass="15275">MPMAKRLLKFENVWTSYPASAAVVRNAWSKNATGSVSQILNHKLNRTLKALFFWSRSKLKILNQLKENLKKEILVLQTSESENGGLSADEFWVLKTKINELNATLARLNTWWRQRTKVKWMNEGDCNSRFF</sequence>
<evidence type="ECO:0000313" key="2">
    <source>
        <dbReference type="Proteomes" id="UP000829196"/>
    </source>
</evidence>
<protein>
    <submittedName>
        <fullName evidence="1">Uncharacterized protein</fullName>
    </submittedName>
</protein>
<comment type="caution">
    <text evidence="1">The sequence shown here is derived from an EMBL/GenBank/DDBJ whole genome shotgun (WGS) entry which is preliminary data.</text>
</comment>
<name>A0A8T3C3V6_DENNO</name>
<dbReference type="OrthoDB" id="787011at2759"/>
<reference evidence="1" key="1">
    <citation type="journal article" date="2022" name="Front. Genet.">
        <title>Chromosome-Scale Assembly of the Dendrobium nobile Genome Provides Insights Into the Molecular Mechanism of the Biosynthesis of the Medicinal Active Ingredient of Dendrobium.</title>
        <authorList>
            <person name="Xu Q."/>
            <person name="Niu S.-C."/>
            <person name="Li K.-L."/>
            <person name="Zheng P.-J."/>
            <person name="Zhang X.-J."/>
            <person name="Jia Y."/>
            <person name="Liu Y."/>
            <person name="Niu Y.-X."/>
            <person name="Yu L.-H."/>
            <person name="Chen D.-F."/>
            <person name="Zhang G.-Q."/>
        </authorList>
    </citation>
    <scope>NUCLEOTIDE SEQUENCE</scope>
    <source>
        <tissue evidence="1">Leaf</tissue>
    </source>
</reference>
<proteinExistence type="predicted"/>
<dbReference type="SMR" id="A0A8T3C3V6"/>
<evidence type="ECO:0000313" key="1">
    <source>
        <dbReference type="EMBL" id="KAI0526849.1"/>
    </source>
</evidence>